<gene>
    <name evidence="1" type="ORF">IG3_05954</name>
</gene>
<name>J9BKP8_BACCE</name>
<dbReference type="SUPFAM" id="SSF53756">
    <property type="entry name" value="UDP-Glycosyltransferase/glycogen phosphorylase"/>
    <property type="match status" value="1"/>
</dbReference>
<dbReference type="HOGENOM" id="CLU_613457_0_0_9"/>
<dbReference type="Proteomes" id="UP000004136">
    <property type="component" value="Unassembled WGS sequence"/>
</dbReference>
<dbReference type="RefSeq" id="WP_002139840.1">
    <property type="nucleotide sequence ID" value="NZ_JH804676.1"/>
</dbReference>
<evidence type="ECO:0000313" key="1">
    <source>
        <dbReference type="EMBL" id="EJV74132.1"/>
    </source>
</evidence>
<dbReference type="PATRIC" id="fig|1053201.3.peg.6100"/>
<reference evidence="1 2" key="1">
    <citation type="submission" date="2012-04" db="EMBL/GenBank/DDBJ databases">
        <title>The Genome Sequence of Bacillus cereus HuA2-1.</title>
        <authorList>
            <consortium name="The Broad Institute Genome Sequencing Platform"/>
            <consortium name="The Broad Institute Genome Sequencing Center for Infectious Disease"/>
            <person name="Feldgarden M."/>
            <person name="Van der Auwera G.A."/>
            <person name="Mahillon J."/>
            <person name="Duprez V."/>
            <person name="Timmery S."/>
            <person name="Mattelet C."/>
            <person name="Dierick K."/>
            <person name="Sun M."/>
            <person name="Yu Z."/>
            <person name="Zhu L."/>
            <person name="Hu X."/>
            <person name="Shank E.B."/>
            <person name="Swiecicka I."/>
            <person name="Hansen B.M."/>
            <person name="Andrup L."/>
            <person name="Young S.K."/>
            <person name="Zeng Q."/>
            <person name="Gargeya S."/>
            <person name="Fitzgerald M."/>
            <person name="Haas B."/>
            <person name="Abouelleil A."/>
            <person name="Alvarado L."/>
            <person name="Arachchi H.M."/>
            <person name="Berlin A."/>
            <person name="Chapman S.B."/>
            <person name="Goldberg J."/>
            <person name="Griggs A."/>
            <person name="Gujja S."/>
            <person name="Hansen M."/>
            <person name="Howarth C."/>
            <person name="Imamovic A."/>
            <person name="Larimer J."/>
            <person name="McCowen C."/>
            <person name="Montmayeur A."/>
            <person name="Murphy C."/>
            <person name="Neiman D."/>
            <person name="Pearson M."/>
            <person name="Priest M."/>
            <person name="Roberts A."/>
            <person name="Saif S."/>
            <person name="Shea T."/>
            <person name="Sisk P."/>
            <person name="Sykes S."/>
            <person name="Wortman J."/>
            <person name="Nusbaum C."/>
            <person name="Birren B."/>
        </authorList>
    </citation>
    <scope>NUCLEOTIDE SEQUENCE [LARGE SCALE GENOMIC DNA]</scope>
    <source>
        <strain evidence="1 2">HuA2-1</strain>
    </source>
</reference>
<dbReference type="AlphaFoldDB" id="J9BKP8"/>
<accession>J9BKP8</accession>
<evidence type="ECO:0000313" key="2">
    <source>
        <dbReference type="Proteomes" id="UP000004136"/>
    </source>
</evidence>
<dbReference type="EMBL" id="AHDV01000062">
    <property type="protein sequence ID" value="EJV74132.1"/>
    <property type="molecule type" value="Genomic_DNA"/>
</dbReference>
<protein>
    <submittedName>
        <fullName evidence="1">Uncharacterized protein</fullName>
    </submittedName>
</protein>
<comment type="caution">
    <text evidence="1">The sequence shown here is derived from an EMBL/GenBank/DDBJ whole genome shotgun (WGS) entry which is preliminary data.</text>
</comment>
<sequence>MSCIIYGLRLDDLIIKDNIMPIKLSKILKVMFGNDDFWNIIHKKTSKGYYSNLYLDYIDKSDNEMIPIIGWYTRVDSNIYPEVIFLGGEELFSSKKELLMNLSDEFELNSYPQFHYPTKDLIKYEKIYLYLKGTFGEFASYLPILSGIKRRFPHIELNIYVNTPDSIINIVKQQFENEKWIDNVVYYGTSNYRSSLLDISERTNLTFINKLNSKSLFYQIVNPGAMDPNFPINTQWKPDLSVNNIIFADKFLENSNKNYIVCINIREKPFLTGYFWTIRNWYDLIQCINNKINVQFVLIGESQFGSQSYKMANYSYDCHESDYYLKKLLNMNNVLSLIDNYHRDISYTDVLAVINKSDLLIGYLSGFIIQNLVSYTGPPVCSLLPKTMGSTDKFRRRFYITDYYLTKKKSRYIYLEEEQENIANQIVDMLKPTWSNCCTPLYDYNL</sequence>
<proteinExistence type="predicted"/>
<organism evidence="1 2">
    <name type="scientific">Bacillus cereus HuA2-1</name>
    <dbReference type="NCBI Taxonomy" id="1053201"/>
    <lineage>
        <taxon>Bacteria</taxon>
        <taxon>Bacillati</taxon>
        <taxon>Bacillota</taxon>
        <taxon>Bacilli</taxon>
        <taxon>Bacillales</taxon>
        <taxon>Bacillaceae</taxon>
        <taxon>Bacillus</taxon>
        <taxon>Bacillus cereus group</taxon>
    </lineage>
</organism>